<dbReference type="AlphaFoldDB" id="A0A182EI60"/>
<dbReference type="STRING" id="42157.A0A182EI60"/>
<gene>
    <name evidence="1" type="ORF">NOO_LOCUS7787</name>
</gene>
<protein>
    <submittedName>
        <fullName evidence="1 3">Uncharacterized protein</fullName>
    </submittedName>
</protein>
<keyword evidence="2" id="KW-1185">Reference proteome</keyword>
<sequence>MHKASNSRRFRSPDGLKSSVFKAIQNAGTIIENNRENVQCPVARIDDELEIGDFRIFGSNEINEQQKPIQKLHEKNNNENLVSASIFSRLTVIYLSHLPDRDNLISLWILLDRNDLILLWVFPDEDDLVSLESSGHEFSSSD</sequence>
<proteinExistence type="predicted"/>
<name>A0A182EI60_ONCOC</name>
<reference evidence="3" key="1">
    <citation type="submission" date="2016-06" db="UniProtKB">
        <authorList>
            <consortium name="WormBaseParasite"/>
        </authorList>
    </citation>
    <scope>IDENTIFICATION</scope>
</reference>
<reference evidence="1 2" key="2">
    <citation type="submission" date="2018-08" db="EMBL/GenBank/DDBJ databases">
        <authorList>
            <person name="Laetsch R D."/>
            <person name="Stevens L."/>
            <person name="Kumar S."/>
            <person name="Blaxter L. M."/>
        </authorList>
    </citation>
    <scope>NUCLEOTIDE SEQUENCE [LARGE SCALE GENOMIC DNA]</scope>
</reference>
<dbReference type="EMBL" id="UYRW01002933">
    <property type="protein sequence ID" value="VDK87268.1"/>
    <property type="molecule type" value="Genomic_DNA"/>
</dbReference>
<accession>A0A182EI60</accession>
<dbReference type="WBParaSite" id="nOo.2.0.1.t07787-RA">
    <property type="protein sequence ID" value="nOo.2.0.1.t07787-RA"/>
    <property type="gene ID" value="nOo.2.0.1.g07787"/>
</dbReference>
<evidence type="ECO:0000313" key="3">
    <source>
        <dbReference type="WBParaSite" id="nOo.2.0.1.t07787-RA"/>
    </source>
</evidence>
<organism evidence="3">
    <name type="scientific">Onchocerca ochengi</name>
    <name type="common">Filarial nematode worm</name>
    <dbReference type="NCBI Taxonomy" id="42157"/>
    <lineage>
        <taxon>Eukaryota</taxon>
        <taxon>Metazoa</taxon>
        <taxon>Ecdysozoa</taxon>
        <taxon>Nematoda</taxon>
        <taxon>Chromadorea</taxon>
        <taxon>Rhabditida</taxon>
        <taxon>Spirurina</taxon>
        <taxon>Spiruromorpha</taxon>
        <taxon>Filarioidea</taxon>
        <taxon>Onchocercidae</taxon>
        <taxon>Onchocerca</taxon>
    </lineage>
</organism>
<dbReference type="Proteomes" id="UP000271087">
    <property type="component" value="Unassembled WGS sequence"/>
</dbReference>
<evidence type="ECO:0000313" key="2">
    <source>
        <dbReference type="Proteomes" id="UP000271087"/>
    </source>
</evidence>
<evidence type="ECO:0000313" key="1">
    <source>
        <dbReference type="EMBL" id="VDK87268.1"/>
    </source>
</evidence>
<dbReference type="OrthoDB" id="5854025at2759"/>